<sequence>MDPRLWRASTALRRYLAASVLCGVVISGCAIAAAIVLGGLVARVATDPAARELREWSASLSILSALWVIRTLAHWLQARLGQRGASAVIADLSGQVLTAVTARPPDQLAAERDSAATVVTRGLDGLRPYFTGYLPTLLLAAILTPATVAVIACYDLKSMVIVVITLPLIPVFMVLIGLATADRAAAALQAMTTLQARLLDLIAGIPTLRALGRASGPERRIAELSAAHRRSTMSTLRIAFLSALVLELLATLGVALVAVSIGLRLVFGEMSLAVGLTVLLLAPDVYWPLRRIGVEFHAAQDGRAAADKAFALIGAPAAPPRAPGSRTVSARGAQIRLEHLSVTSRAGRAPDDLTAVVEPGAVTVFTGPNGAGKSTALQVIAGLTAPTSGRVTVGGVDIAELASEPWWEQLSWLPQRPVLVPGTVRDNLTLLGPLDDLESACTASGFDAVLPELPRGLDTVLGRDGVGLSLGQRQRLGLARTLGAAAPVLLLDEPTAHLDAATEDRVLRAVVARARAGATVVVVGHRERVLAIGDRVVEVVAGSEARHAPV</sequence>
<evidence type="ECO:0000256" key="5">
    <source>
        <dbReference type="ARBA" id="ARBA00022989"/>
    </source>
</evidence>
<dbReference type="GO" id="GO:0042883">
    <property type="term" value="P:cysteine transport"/>
    <property type="evidence" value="ECO:0007669"/>
    <property type="project" value="InterPro"/>
</dbReference>
<evidence type="ECO:0000259" key="9">
    <source>
        <dbReference type="PROSITE" id="PS50929"/>
    </source>
</evidence>
<evidence type="ECO:0000256" key="4">
    <source>
        <dbReference type="ARBA" id="ARBA00022840"/>
    </source>
</evidence>
<dbReference type="PANTHER" id="PTHR24221:SF590">
    <property type="entry name" value="COMPONENT LINKED WITH THE ASSEMBLY OF CYTOCHROME' TRANSPORT TRANSMEMBRANE ATP-BINDING PROTEIN ABC TRANSPORTER CYDD-RELATED"/>
    <property type="match status" value="1"/>
</dbReference>
<reference evidence="11" key="1">
    <citation type="submission" date="2022-08" db="EMBL/GenBank/DDBJ databases">
        <title>Mycobacterium kiyosense sp. nov., scotochromogenic slow-glowing species isolated from respiratory specimens.</title>
        <authorList>
            <person name="Fukano H."/>
            <person name="Kazumi Y."/>
            <person name="Sakagami N."/>
            <person name="Ato M."/>
            <person name="Mitarai S."/>
            <person name="Hoshino Y."/>
        </authorList>
    </citation>
    <scope>NUCLEOTIDE SEQUENCE</scope>
    <source>
        <strain evidence="11">1413</strain>
        <strain evidence="10">SRL2020-028</strain>
    </source>
</reference>
<dbReference type="Proteomes" id="UP001165663">
    <property type="component" value="Unassembled WGS sequence"/>
</dbReference>
<evidence type="ECO:0000313" key="12">
    <source>
        <dbReference type="Proteomes" id="UP001064782"/>
    </source>
</evidence>
<name>A0A9P3Q9M8_9MYCO</name>
<dbReference type="EMBL" id="BRZI01000038">
    <property type="protein sequence ID" value="GLD32172.1"/>
    <property type="molecule type" value="Genomic_DNA"/>
</dbReference>
<dbReference type="EMBL" id="BRXE01000033">
    <property type="protein sequence ID" value="GLB83775.1"/>
    <property type="molecule type" value="Genomic_DNA"/>
</dbReference>
<feature type="transmembrane region" description="Helical" evidence="7">
    <location>
        <begin position="130"/>
        <end position="152"/>
    </location>
</feature>
<dbReference type="InterPro" id="IPR003593">
    <property type="entry name" value="AAA+_ATPase"/>
</dbReference>
<feature type="domain" description="ABC transporter" evidence="8">
    <location>
        <begin position="335"/>
        <end position="550"/>
    </location>
</feature>
<dbReference type="InterPro" id="IPR003439">
    <property type="entry name" value="ABC_transporter-like_ATP-bd"/>
</dbReference>
<evidence type="ECO:0000256" key="3">
    <source>
        <dbReference type="ARBA" id="ARBA00022741"/>
    </source>
</evidence>
<feature type="transmembrane region" description="Helical" evidence="7">
    <location>
        <begin position="265"/>
        <end position="282"/>
    </location>
</feature>
<dbReference type="GO" id="GO:0005886">
    <property type="term" value="C:plasma membrane"/>
    <property type="evidence" value="ECO:0007669"/>
    <property type="project" value="UniProtKB-SubCell"/>
</dbReference>
<dbReference type="SUPFAM" id="SSF52540">
    <property type="entry name" value="P-loop containing nucleoside triphosphate hydrolases"/>
    <property type="match status" value="1"/>
</dbReference>
<organism evidence="11 12">
    <name type="scientific">Mycobacterium kiyosense</name>
    <dbReference type="NCBI Taxonomy" id="2871094"/>
    <lineage>
        <taxon>Bacteria</taxon>
        <taxon>Bacillati</taxon>
        <taxon>Actinomycetota</taxon>
        <taxon>Actinomycetes</taxon>
        <taxon>Mycobacteriales</taxon>
        <taxon>Mycobacteriaceae</taxon>
        <taxon>Mycobacterium</taxon>
    </lineage>
</organism>
<dbReference type="PROSITE" id="PS50929">
    <property type="entry name" value="ABC_TM1F"/>
    <property type="match status" value="1"/>
</dbReference>
<feature type="transmembrane region" description="Helical" evidence="7">
    <location>
        <begin position="238"/>
        <end position="259"/>
    </location>
</feature>
<dbReference type="PROSITE" id="PS50893">
    <property type="entry name" value="ABC_TRANSPORTER_2"/>
    <property type="match status" value="1"/>
</dbReference>
<protein>
    <submittedName>
        <fullName evidence="11">Thiol reductant ABC exporter subunit CydD</fullName>
    </submittedName>
</protein>
<dbReference type="SMART" id="SM00382">
    <property type="entry name" value="AAA"/>
    <property type="match status" value="1"/>
</dbReference>
<dbReference type="GO" id="GO:0140359">
    <property type="term" value="F:ABC-type transporter activity"/>
    <property type="evidence" value="ECO:0007669"/>
    <property type="project" value="InterPro"/>
</dbReference>
<evidence type="ECO:0000256" key="7">
    <source>
        <dbReference type="SAM" id="Phobius"/>
    </source>
</evidence>
<evidence type="ECO:0000259" key="8">
    <source>
        <dbReference type="PROSITE" id="PS50893"/>
    </source>
</evidence>
<dbReference type="Pfam" id="PF00005">
    <property type="entry name" value="ABC_tran"/>
    <property type="match status" value="1"/>
</dbReference>
<dbReference type="CDD" id="cd03228">
    <property type="entry name" value="ABCC_MRP_Like"/>
    <property type="match status" value="1"/>
</dbReference>
<dbReference type="Gene3D" id="3.40.50.300">
    <property type="entry name" value="P-loop containing nucleotide triphosphate hydrolases"/>
    <property type="match status" value="1"/>
</dbReference>
<dbReference type="NCBIfam" id="TIGR02857">
    <property type="entry name" value="CydD"/>
    <property type="match status" value="1"/>
</dbReference>
<evidence type="ECO:0000256" key="2">
    <source>
        <dbReference type="ARBA" id="ARBA00022692"/>
    </source>
</evidence>
<feature type="transmembrane region" description="Helical" evidence="7">
    <location>
        <begin position="158"/>
        <end position="181"/>
    </location>
</feature>
<evidence type="ECO:0000256" key="1">
    <source>
        <dbReference type="ARBA" id="ARBA00004651"/>
    </source>
</evidence>
<dbReference type="GO" id="GO:0016887">
    <property type="term" value="F:ATP hydrolysis activity"/>
    <property type="evidence" value="ECO:0007669"/>
    <property type="project" value="InterPro"/>
</dbReference>
<feature type="domain" description="ABC transmembrane type-1" evidence="9">
    <location>
        <begin position="17"/>
        <end position="301"/>
    </location>
</feature>
<dbReference type="Pfam" id="PF00664">
    <property type="entry name" value="ABC_membrane"/>
    <property type="match status" value="1"/>
</dbReference>
<dbReference type="InterPro" id="IPR011527">
    <property type="entry name" value="ABC1_TM_dom"/>
</dbReference>
<dbReference type="InterPro" id="IPR036640">
    <property type="entry name" value="ABC1_TM_sf"/>
</dbReference>
<dbReference type="InterPro" id="IPR014216">
    <property type="entry name" value="ABC_transptr_CydD"/>
</dbReference>
<keyword evidence="6 7" id="KW-0472">Membrane</keyword>
<feature type="transmembrane region" description="Helical" evidence="7">
    <location>
        <begin position="12"/>
        <end position="36"/>
    </location>
</feature>
<dbReference type="Proteomes" id="UP001064782">
    <property type="component" value="Unassembled WGS sequence"/>
</dbReference>
<dbReference type="InterPro" id="IPR027417">
    <property type="entry name" value="P-loop_NTPase"/>
</dbReference>
<dbReference type="PANTHER" id="PTHR24221">
    <property type="entry name" value="ATP-BINDING CASSETTE SUB-FAMILY B"/>
    <property type="match status" value="1"/>
</dbReference>
<evidence type="ECO:0000256" key="6">
    <source>
        <dbReference type="ARBA" id="ARBA00023136"/>
    </source>
</evidence>
<keyword evidence="2 7" id="KW-0812">Transmembrane</keyword>
<keyword evidence="12" id="KW-1185">Reference proteome</keyword>
<dbReference type="CDD" id="cd18584">
    <property type="entry name" value="ABC_6TM_AarD_CydD"/>
    <property type="match status" value="1"/>
</dbReference>
<gene>
    <name evidence="11" type="primary">cydD</name>
    <name evidence="11" type="ORF">Mkiyose1413_40550</name>
    <name evidence="10" type="ORF">SRL2020028_30310</name>
</gene>
<dbReference type="AlphaFoldDB" id="A0A9P3Q9M8"/>
<dbReference type="Gene3D" id="1.20.1560.10">
    <property type="entry name" value="ABC transporter type 1, transmembrane domain"/>
    <property type="match status" value="1"/>
</dbReference>
<dbReference type="InterPro" id="IPR017871">
    <property type="entry name" value="ABC_transporter-like_CS"/>
</dbReference>
<comment type="caution">
    <text evidence="11">The sequence shown here is derived from an EMBL/GenBank/DDBJ whole genome shotgun (WGS) entry which is preliminary data.</text>
</comment>
<dbReference type="PROSITE" id="PS00211">
    <property type="entry name" value="ABC_TRANSPORTER_1"/>
    <property type="match status" value="1"/>
</dbReference>
<keyword evidence="3" id="KW-0547">Nucleotide-binding</keyword>
<dbReference type="PROSITE" id="PS51257">
    <property type="entry name" value="PROKAR_LIPOPROTEIN"/>
    <property type="match status" value="1"/>
</dbReference>
<keyword evidence="5 7" id="KW-1133">Transmembrane helix</keyword>
<dbReference type="SUPFAM" id="SSF90123">
    <property type="entry name" value="ABC transporter transmembrane region"/>
    <property type="match status" value="1"/>
</dbReference>
<accession>A0A9P3Q9M8</accession>
<keyword evidence="4" id="KW-0067">ATP-binding</keyword>
<dbReference type="GO" id="GO:0005524">
    <property type="term" value="F:ATP binding"/>
    <property type="evidence" value="ECO:0007669"/>
    <property type="project" value="UniProtKB-KW"/>
</dbReference>
<evidence type="ECO:0000313" key="11">
    <source>
        <dbReference type="EMBL" id="GLD32172.1"/>
    </source>
</evidence>
<proteinExistence type="predicted"/>
<comment type="subcellular location">
    <subcellularLocation>
        <location evidence="1">Cell membrane</location>
        <topology evidence="1">Multi-pass membrane protein</topology>
    </subcellularLocation>
</comment>
<dbReference type="InterPro" id="IPR039421">
    <property type="entry name" value="Type_1_exporter"/>
</dbReference>
<evidence type="ECO:0000313" key="10">
    <source>
        <dbReference type="EMBL" id="GLB83775.1"/>
    </source>
</evidence>